<reference evidence="2" key="2">
    <citation type="submission" date="2024-06" db="EMBL/GenBank/DDBJ databases">
        <authorList>
            <person name="Petrova K.O."/>
            <person name="Toshchakov S.V."/>
            <person name="Boltjanskaja Y.V."/>
            <person name="Kevbrin V.V."/>
        </authorList>
    </citation>
    <scope>NUCLEOTIDE SEQUENCE</scope>
    <source>
        <strain evidence="2">Z-710</strain>
    </source>
</reference>
<dbReference type="EC" id="3.4.24.-" evidence="2"/>
<accession>A0AAU8HVF9</accession>
<reference evidence="2" key="1">
    <citation type="journal article" date="2018" name="Antonie Van Leeuwenhoek">
        <title>Proteinivorax hydrogeniformans sp. nov., an anaerobic, haloalkaliphilic bacterium fermenting proteinaceous compounds with high hydrogen production.</title>
        <authorList>
            <person name="Boltyanskaya Y."/>
            <person name="Detkova E."/>
            <person name="Pimenov N."/>
            <person name="Kevbrin V."/>
        </authorList>
    </citation>
    <scope>NUCLEOTIDE SEQUENCE</scope>
    <source>
        <strain evidence="2">Z-710</strain>
    </source>
</reference>
<dbReference type="Pfam" id="PF01551">
    <property type="entry name" value="Peptidase_M23"/>
    <property type="match status" value="1"/>
</dbReference>
<dbReference type="InterPro" id="IPR050570">
    <property type="entry name" value="Cell_wall_metabolism_enzyme"/>
</dbReference>
<keyword evidence="2" id="KW-0378">Hydrolase</keyword>
<dbReference type="SMART" id="SM00257">
    <property type="entry name" value="LysM"/>
    <property type="match status" value="2"/>
</dbReference>
<dbReference type="InterPro" id="IPR036779">
    <property type="entry name" value="LysM_dom_sf"/>
</dbReference>
<dbReference type="CDD" id="cd12797">
    <property type="entry name" value="M23_peptidase"/>
    <property type="match status" value="1"/>
</dbReference>
<dbReference type="InterPro" id="IPR011055">
    <property type="entry name" value="Dup_hybrid_motif"/>
</dbReference>
<evidence type="ECO:0000313" key="2">
    <source>
        <dbReference type="EMBL" id="XCI29379.1"/>
    </source>
</evidence>
<evidence type="ECO:0000259" key="1">
    <source>
        <dbReference type="PROSITE" id="PS51782"/>
    </source>
</evidence>
<dbReference type="Gene3D" id="2.70.70.10">
    <property type="entry name" value="Glucose Permease (Domain IIA)"/>
    <property type="match status" value="1"/>
</dbReference>
<dbReference type="SUPFAM" id="SSF51261">
    <property type="entry name" value="Duplicated hybrid motif"/>
    <property type="match status" value="1"/>
</dbReference>
<dbReference type="EMBL" id="CP159485">
    <property type="protein sequence ID" value="XCI29379.1"/>
    <property type="molecule type" value="Genomic_DNA"/>
</dbReference>
<dbReference type="InterPro" id="IPR016047">
    <property type="entry name" value="M23ase_b-sheet_dom"/>
</dbReference>
<organism evidence="2">
    <name type="scientific">Proteinivorax hydrogeniformans</name>
    <dbReference type="NCBI Taxonomy" id="1826727"/>
    <lineage>
        <taxon>Bacteria</taxon>
        <taxon>Bacillati</taxon>
        <taxon>Bacillota</taxon>
        <taxon>Clostridia</taxon>
        <taxon>Eubacteriales</taxon>
        <taxon>Proteinivoracaceae</taxon>
        <taxon>Proteinivorax</taxon>
    </lineage>
</organism>
<dbReference type="RefSeq" id="WP_353893927.1">
    <property type="nucleotide sequence ID" value="NZ_CP159485.1"/>
</dbReference>
<dbReference type="PANTHER" id="PTHR21666:SF270">
    <property type="entry name" value="MUREIN HYDROLASE ACTIVATOR ENVC"/>
    <property type="match status" value="1"/>
</dbReference>
<dbReference type="Gene3D" id="3.10.350.10">
    <property type="entry name" value="LysM domain"/>
    <property type="match status" value="2"/>
</dbReference>
<protein>
    <submittedName>
        <fullName evidence="2">M23 family metallopeptidase</fullName>
        <ecNumber evidence="2">3.4.24.-</ecNumber>
    </submittedName>
</protein>
<dbReference type="InterPro" id="IPR018392">
    <property type="entry name" value="LysM"/>
</dbReference>
<dbReference type="PROSITE" id="PS51782">
    <property type="entry name" value="LYSM"/>
    <property type="match status" value="2"/>
</dbReference>
<feature type="domain" description="LysM" evidence="1">
    <location>
        <begin position="53"/>
        <end position="99"/>
    </location>
</feature>
<gene>
    <name evidence="2" type="ORF">PRVXH_000698</name>
</gene>
<sequence length="249" mass="27352">MNYKVKKGDTLYKIAKKHGLSLSQLLALNPSIENPDIISVGQTITVRSNQELKTYKVQANDTLSSIATKHGITWQQLYQQNKDIIKDPNLINVGMKLKIPKTKTNHTPKNQVVQFFTNKGWTITSDYGIRTHPISGNKTFHRGIDFAGKPKGEPVKTPISGTIKYSNYYSGWGNLVGVEDNQGFIHLFAHLHRRTKKAGQTVAKGDTVGLNGSTGNSTGPHVHYQINTPGGGVGGSYAHANPKMFPDCL</sequence>
<proteinExistence type="predicted"/>
<dbReference type="CDD" id="cd00118">
    <property type="entry name" value="LysM"/>
    <property type="match status" value="2"/>
</dbReference>
<dbReference type="PANTHER" id="PTHR21666">
    <property type="entry name" value="PEPTIDASE-RELATED"/>
    <property type="match status" value="1"/>
</dbReference>
<feature type="domain" description="LysM" evidence="1">
    <location>
        <begin position="1"/>
        <end position="46"/>
    </location>
</feature>
<dbReference type="Pfam" id="PF01476">
    <property type="entry name" value="LysM"/>
    <property type="match status" value="2"/>
</dbReference>
<name>A0AAU8HVF9_9FIRM</name>
<dbReference type="AlphaFoldDB" id="A0AAU8HVF9"/>
<dbReference type="GO" id="GO:0004222">
    <property type="term" value="F:metalloendopeptidase activity"/>
    <property type="evidence" value="ECO:0007669"/>
    <property type="project" value="TreeGrafter"/>
</dbReference>